<dbReference type="EMBL" id="JARVKM010000029">
    <property type="protein sequence ID" value="KAK9776241.1"/>
    <property type="molecule type" value="Genomic_DNA"/>
</dbReference>
<accession>A0ABR2XQZ7</accession>
<proteinExistence type="predicted"/>
<protein>
    <submittedName>
        <fullName evidence="1">Uncharacterized protein</fullName>
    </submittedName>
</protein>
<gene>
    <name evidence="1" type="ORF">SCAR479_07147</name>
</gene>
<keyword evidence="2" id="KW-1185">Reference proteome</keyword>
<evidence type="ECO:0000313" key="2">
    <source>
        <dbReference type="Proteomes" id="UP001465668"/>
    </source>
</evidence>
<name>A0ABR2XQZ7_9PEZI</name>
<evidence type="ECO:0000313" key="1">
    <source>
        <dbReference type="EMBL" id="KAK9776241.1"/>
    </source>
</evidence>
<reference evidence="1 2" key="1">
    <citation type="submission" date="2024-02" db="EMBL/GenBank/DDBJ databases">
        <title>First draft genome assembly of two strains of Seiridium cardinale.</title>
        <authorList>
            <person name="Emiliani G."/>
            <person name="Scali E."/>
        </authorList>
    </citation>
    <scope>NUCLEOTIDE SEQUENCE [LARGE SCALE GENOMIC DNA]</scope>
    <source>
        <strain evidence="1 2">BM-138-000479</strain>
    </source>
</reference>
<sequence length="142" mass="15435">MLFELEDESVEDSDAELVVYSAIEEVVEDPKDEVMDELVLELAADSVAEEFVEELAVDWDMDESVEESEGQVSMDTVIVDDGRDIVDVFVEVYCSTVSVENGSGVKVEIDTVVEITVSNAVLDGTAGGVENIVSVELVDDLH</sequence>
<dbReference type="Proteomes" id="UP001465668">
    <property type="component" value="Unassembled WGS sequence"/>
</dbReference>
<organism evidence="1 2">
    <name type="scientific">Seiridium cardinale</name>
    <dbReference type="NCBI Taxonomy" id="138064"/>
    <lineage>
        <taxon>Eukaryota</taxon>
        <taxon>Fungi</taxon>
        <taxon>Dikarya</taxon>
        <taxon>Ascomycota</taxon>
        <taxon>Pezizomycotina</taxon>
        <taxon>Sordariomycetes</taxon>
        <taxon>Xylariomycetidae</taxon>
        <taxon>Amphisphaeriales</taxon>
        <taxon>Sporocadaceae</taxon>
        <taxon>Seiridium</taxon>
    </lineage>
</organism>
<comment type="caution">
    <text evidence="1">The sequence shown here is derived from an EMBL/GenBank/DDBJ whole genome shotgun (WGS) entry which is preliminary data.</text>
</comment>